<dbReference type="Proteomes" id="UP000240883">
    <property type="component" value="Unassembled WGS sequence"/>
</dbReference>
<protein>
    <submittedName>
        <fullName evidence="1">Uncharacterized protein</fullName>
    </submittedName>
</protein>
<accession>A0A2T2NX13</accession>
<evidence type="ECO:0000313" key="2">
    <source>
        <dbReference type="Proteomes" id="UP000240883"/>
    </source>
</evidence>
<reference evidence="1 2" key="1">
    <citation type="journal article" date="2018" name="Front. Microbiol.">
        <title>Genome-Wide Analysis of Corynespora cassiicola Leaf Fall Disease Putative Effectors.</title>
        <authorList>
            <person name="Lopez D."/>
            <person name="Ribeiro S."/>
            <person name="Label P."/>
            <person name="Fumanal B."/>
            <person name="Venisse J.S."/>
            <person name="Kohler A."/>
            <person name="de Oliveira R.R."/>
            <person name="Labutti K."/>
            <person name="Lipzen A."/>
            <person name="Lail K."/>
            <person name="Bauer D."/>
            <person name="Ohm R.A."/>
            <person name="Barry K.W."/>
            <person name="Spatafora J."/>
            <person name="Grigoriev I.V."/>
            <person name="Martin F.M."/>
            <person name="Pujade-Renaud V."/>
        </authorList>
    </citation>
    <scope>NUCLEOTIDE SEQUENCE [LARGE SCALE GENOMIC DNA]</scope>
    <source>
        <strain evidence="1 2">Philippines</strain>
    </source>
</reference>
<dbReference type="AlphaFoldDB" id="A0A2T2NX13"/>
<proteinExistence type="predicted"/>
<keyword evidence="2" id="KW-1185">Reference proteome</keyword>
<sequence length="85" mass="9350">MVPEAEAPARTTTPARATESFWLWLLASGSGACSWSSRPRMRSRRAVQAIHSSLAVPFRIRQVLRTGIPASWATTLARTWLVGEA</sequence>
<dbReference type="EMBL" id="KZ678132">
    <property type="protein sequence ID" value="PSN69628.1"/>
    <property type="molecule type" value="Genomic_DNA"/>
</dbReference>
<organism evidence="1 2">
    <name type="scientific">Corynespora cassiicola Philippines</name>
    <dbReference type="NCBI Taxonomy" id="1448308"/>
    <lineage>
        <taxon>Eukaryota</taxon>
        <taxon>Fungi</taxon>
        <taxon>Dikarya</taxon>
        <taxon>Ascomycota</taxon>
        <taxon>Pezizomycotina</taxon>
        <taxon>Dothideomycetes</taxon>
        <taxon>Pleosporomycetidae</taxon>
        <taxon>Pleosporales</taxon>
        <taxon>Corynesporascaceae</taxon>
        <taxon>Corynespora</taxon>
    </lineage>
</organism>
<name>A0A2T2NX13_CORCC</name>
<gene>
    <name evidence="1" type="ORF">BS50DRAFT_292237</name>
</gene>
<evidence type="ECO:0000313" key="1">
    <source>
        <dbReference type="EMBL" id="PSN69628.1"/>
    </source>
</evidence>